<evidence type="ECO:0000256" key="5">
    <source>
        <dbReference type="ARBA" id="ARBA00023027"/>
    </source>
</evidence>
<comment type="similarity">
    <text evidence="2">Belongs to the KptA/TPT1 family.</text>
</comment>
<reference evidence="8 9" key="1">
    <citation type="journal article" date="2013" name="BMC Genomics">
        <title>The genome and transcriptome of the pine saprophyte Ophiostoma piceae, and a comparison with the bark beetle-associated pine pathogen Grosmannia clavigera.</title>
        <authorList>
            <person name="Haridas S."/>
            <person name="Wang Y."/>
            <person name="Lim L."/>
            <person name="Massoumi Alamouti S."/>
            <person name="Jackman S."/>
            <person name="Docking R."/>
            <person name="Robertson G."/>
            <person name="Birol I."/>
            <person name="Bohlmann J."/>
            <person name="Breuil C."/>
        </authorList>
    </citation>
    <scope>NUCLEOTIDE SEQUENCE [LARGE SCALE GENOMIC DNA]</scope>
    <source>
        <strain evidence="8 9">UAMH 11346</strain>
    </source>
</reference>
<keyword evidence="5" id="KW-0520">NAD</keyword>
<sequence>MDDYDNAEALSAQFHSKLSGMGQDGGNAGGGRGGKSRGGRRGGRGGGRSGGGGFQSREKDISHALSKLLRHQAASAGIPLDKEGYAPLELVLKWGTLRNLKVTVSEVRNVIATNDKQRFAWKLKDGSGDASLLDTSDDAADFVIRANQGHSIASVTSDAGLLTPIDDPETAPPVVCHGTFFSFWPAIVASGGLKRMTRNHVHMGCLEDAALLNKAPIPGLRRDAQIMVYIDVRRALREDPALKWWRAANGVVLSEGNADGVVPAKFFQRVVTSPHGSRLLPGSTELLLWEAGSKVADLPADVLSKARAPAGKAAMQRRAETKPRAGSEASTPKSKTPSQDELAKTPVE</sequence>
<evidence type="ECO:0000256" key="1">
    <source>
        <dbReference type="ARBA" id="ARBA00003343"/>
    </source>
</evidence>
<feature type="compositionally biased region" description="Gly residues" evidence="7">
    <location>
        <begin position="22"/>
        <end position="33"/>
    </location>
</feature>
<evidence type="ECO:0000313" key="8">
    <source>
        <dbReference type="EMBL" id="EPE03484.1"/>
    </source>
</evidence>
<evidence type="ECO:0000313" key="9">
    <source>
        <dbReference type="Proteomes" id="UP000016923"/>
    </source>
</evidence>
<dbReference type="GO" id="GO:0000215">
    <property type="term" value="F:tRNA 2'-phosphotransferase activity"/>
    <property type="evidence" value="ECO:0007669"/>
    <property type="project" value="UniProtKB-EC"/>
</dbReference>
<gene>
    <name evidence="8" type="ORF">F503_06657</name>
</gene>
<protein>
    <recommendedName>
        <fullName evidence="3">2'-phosphotransferase</fullName>
        <ecNumber evidence="3">2.7.1.160</ecNumber>
    </recommendedName>
</protein>
<dbReference type="Gene3D" id="3.20.170.30">
    <property type="match status" value="1"/>
</dbReference>
<feature type="region of interest" description="Disordered" evidence="7">
    <location>
        <begin position="307"/>
        <end position="348"/>
    </location>
</feature>
<dbReference type="Pfam" id="PF01885">
    <property type="entry name" value="PTS_2-RNA"/>
    <property type="match status" value="1"/>
</dbReference>
<dbReference type="InterPro" id="IPR002745">
    <property type="entry name" value="Ptrans_KptA/Tpt1"/>
</dbReference>
<feature type="compositionally biased region" description="Polar residues" evidence="7">
    <location>
        <begin position="328"/>
        <end position="339"/>
    </location>
</feature>
<dbReference type="eggNOG" id="KOG2278">
    <property type="taxonomic scope" value="Eukaryota"/>
</dbReference>
<name>S3BQ70_OPHP1</name>
<evidence type="ECO:0000256" key="3">
    <source>
        <dbReference type="ARBA" id="ARBA00012007"/>
    </source>
</evidence>
<evidence type="ECO:0000256" key="4">
    <source>
        <dbReference type="ARBA" id="ARBA00022679"/>
    </source>
</evidence>
<evidence type="ECO:0000256" key="6">
    <source>
        <dbReference type="ARBA" id="ARBA00047949"/>
    </source>
</evidence>
<dbReference type="OrthoDB" id="419694at2759"/>
<accession>S3BQ70</accession>
<dbReference type="Proteomes" id="UP000016923">
    <property type="component" value="Unassembled WGS sequence"/>
</dbReference>
<dbReference type="InterPro" id="IPR042081">
    <property type="entry name" value="RNA_2'-PTrans_C"/>
</dbReference>
<dbReference type="HOGENOM" id="CLU_052998_0_0_1"/>
<keyword evidence="9" id="KW-1185">Reference proteome</keyword>
<dbReference type="Gene3D" id="1.10.10.970">
    <property type="entry name" value="RNA 2'-phosphotransferase, Tpt1/KptA family, N-terminal domain"/>
    <property type="match status" value="1"/>
</dbReference>
<dbReference type="EC" id="2.7.1.160" evidence="3"/>
<organism evidence="8 9">
    <name type="scientific">Ophiostoma piceae (strain UAMH 11346)</name>
    <name type="common">Sap stain fungus</name>
    <dbReference type="NCBI Taxonomy" id="1262450"/>
    <lineage>
        <taxon>Eukaryota</taxon>
        <taxon>Fungi</taxon>
        <taxon>Dikarya</taxon>
        <taxon>Ascomycota</taxon>
        <taxon>Pezizomycotina</taxon>
        <taxon>Sordariomycetes</taxon>
        <taxon>Sordariomycetidae</taxon>
        <taxon>Ophiostomatales</taxon>
        <taxon>Ophiostomataceae</taxon>
        <taxon>Ophiostoma</taxon>
    </lineage>
</organism>
<dbReference type="GO" id="GO:0006388">
    <property type="term" value="P:tRNA splicing, via endonucleolytic cleavage and ligation"/>
    <property type="evidence" value="ECO:0007669"/>
    <property type="project" value="TreeGrafter"/>
</dbReference>
<comment type="catalytic activity">
    <reaction evidence="6">
        <text>2'-phospho-[ligated tRNA] + NAD(+) = mature tRNA + ADP-alpha-D-ribose 1'',2''-cyclic phosphate + nicotinamide</text>
        <dbReference type="Rhea" id="RHEA:23324"/>
        <dbReference type="Rhea" id="RHEA-COMP:11106"/>
        <dbReference type="Rhea" id="RHEA-COMP:11107"/>
        <dbReference type="ChEBI" id="CHEBI:17154"/>
        <dbReference type="ChEBI" id="CHEBI:57540"/>
        <dbReference type="ChEBI" id="CHEBI:76596"/>
        <dbReference type="ChEBI" id="CHEBI:82883"/>
        <dbReference type="ChEBI" id="CHEBI:85027"/>
        <dbReference type="EC" id="2.7.1.160"/>
    </reaction>
</comment>
<dbReference type="PANTHER" id="PTHR12684">
    <property type="entry name" value="PUTATIVE PHOSPHOTRANSFERASE"/>
    <property type="match status" value="1"/>
</dbReference>
<comment type="function">
    <text evidence="1">Catalyzes the last step of tRNA splicing, the transfer of the splice junction 2'-phosphate from ligated tRNA to NAD to produce ADP-ribose 1''-2'' cyclic phosphate.</text>
</comment>
<dbReference type="OMA" id="HATWPKI"/>
<evidence type="ECO:0000256" key="2">
    <source>
        <dbReference type="ARBA" id="ARBA00009836"/>
    </source>
</evidence>
<dbReference type="AlphaFoldDB" id="S3BQ70"/>
<dbReference type="STRING" id="1262450.S3BQ70"/>
<dbReference type="PANTHER" id="PTHR12684:SF2">
    <property type="entry name" value="TRNA 2'-PHOSPHOTRANSFERASE 1"/>
    <property type="match status" value="1"/>
</dbReference>
<evidence type="ECO:0000256" key="7">
    <source>
        <dbReference type="SAM" id="MobiDB-lite"/>
    </source>
</evidence>
<feature type="compositionally biased region" description="Gly residues" evidence="7">
    <location>
        <begin position="44"/>
        <end position="54"/>
    </location>
</feature>
<dbReference type="VEuPathDB" id="FungiDB:F503_06657"/>
<dbReference type="EMBL" id="KE148167">
    <property type="protein sequence ID" value="EPE03484.1"/>
    <property type="molecule type" value="Genomic_DNA"/>
</dbReference>
<feature type="region of interest" description="Disordered" evidence="7">
    <location>
        <begin position="15"/>
        <end position="57"/>
    </location>
</feature>
<dbReference type="InterPro" id="IPR042080">
    <property type="entry name" value="RNA_2'-PTrans_N"/>
</dbReference>
<proteinExistence type="inferred from homology"/>
<keyword evidence="4 8" id="KW-0808">Transferase</keyword>
<dbReference type="SUPFAM" id="SSF56399">
    <property type="entry name" value="ADP-ribosylation"/>
    <property type="match status" value="1"/>
</dbReference>
<feature type="compositionally biased region" description="Basic residues" evidence="7">
    <location>
        <begin position="34"/>
        <end position="43"/>
    </location>
</feature>